<feature type="signal peptide" evidence="2">
    <location>
        <begin position="1"/>
        <end position="26"/>
    </location>
</feature>
<dbReference type="InterPro" id="IPR014121">
    <property type="entry name" value="TraN_Ftype"/>
</dbReference>
<gene>
    <name evidence="3" type="ORF">DXH95_08670</name>
</gene>
<feature type="chain" id="PRO_5016713793" evidence="2">
    <location>
        <begin position="27"/>
        <end position="579"/>
    </location>
</feature>
<dbReference type="NCBIfam" id="NF009013">
    <property type="entry name" value="PRK12355.2-4"/>
    <property type="match status" value="1"/>
</dbReference>
<dbReference type="RefSeq" id="WP_115548949.1">
    <property type="nucleotide sequence ID" value="NZ_QRGP01000001.1"/>
</dbReference>
<keyword evidence="2" id="KW-0732">Signal</keyword>
<dbReference type="Pfam" id="PF06986">
    <property type="entry name" value="F_T4SS_TraN"/>
    <property type="match status" value="1"/>
</dbReference>
<sequence length="579" mass="62841">MTGKTLIRLGALFLIAGSLPMTSASAQTSTAAAKADGKAFGREKAATAQTAASTDPDAERIPNFNDSPSQSGYFDNPDAMAGAAASQTSAHEGYRAIRSSIDQRVRFALVDLDATIARSKAISEDPLSYTSGMSVSGTQGRCVPLPSATASSTRYFATCNSGFSASEEQKSCNIPLIVTAAPSTRYTYWCSALGTNRFNRVDDCALFDNAQCTYAGEMPGICLEWETRPNNQRYCIEPGEPITILSCPSQVAGGTVRGTTNENSIIATRDGSQCAPFATDPDCAQNSETCTDSDPVTRIVNGIAVTQPCWTWTRSYACRTFTAAEDCQMLAQTPGCNLVREDCLTDEPCRTWERVYDCPVPDQPASANQFICDGDVYCIDGACETIEREANDEFKDAVVALNALDQARREFDPNSLTLFRGTRNTCSSKVFGVLNCCKGKGFPLIPGISLLVALGCNTQELLLHERDAQGLCAYVGTYCSDSFLGVCLTKKKVYCCFESKLSRILQEQGRQQLPKPWGKPKTETCAGFTIDEFARLDLSRMDFSEVYAEFTQAARLPDELEAATQIQQKIEDYYANAQI</sequence>
<keyword evidence="4" id="KW-1185">Reference proteome</keyword>
<proteinExistence type="predicted"/>
<evidence type="ECO:0000313" key="3">
    <source>
        <dbReference type="EMBL" id="RDV07402.1"/>
    </source>
</evidence>
<evidence type="ECO:0000313" key="4">
    <source>
        <dbReference type="Proteomes" id="UP000263833"/>
    </source>
</evidence>
<dbReference type="EMBL" id="QRGP01000001">
    <property type="protein sequence ID" value="RDV07402.1"/>
    <property type="molecule type" value="Genomic_DNA"/>
</dbReference>
<comment type="caution">
    <text evidence="3">The sequence shown here is derived from an EMBL/GenBank/DDBJ whole genome shotgun (WGS) entry which is preliminary data.</text>
</comment>
<evidence type="ECO:0000256" key="1">
    <source>
        <dbReference type="SAM" id="MobiDB-lite"/>
    </source>
</evidence>
<evidence type="ECO:0000256" key="2">
    <source>
        <dbReference type="SAM" id="SignalP"/>
    </source>
</evidence>
<feature type="region of interest" description="Disordered" evidence="1">
    <location>
        <begin position="44"/>
        <end position="70"/>
    </location>
</feature>
<organism evidence="3 4">
    <name type="scientific">Sphingorhabdus pulchriflava</name>
    <dbReference type="NCBI Taxonomy" id="2292257"/>
    <lineage>
        <taxon>Bacteria</taxon>
        <taxon>Pseudomonadati</taxon>
        <taxon>Pseudomonadota</taxon>
        <taxon>Alphaproteobacteria</taxon>
        <taxon>Sphingomonadales</taxon>
        <taxon>Sphingomonadaceae</taxon>
        <taxon>Sphingorhabdus</taxon>
    </lineage>
</organism>
<accession>A0A371BIH8</accession>
<dbReference type="OrthoDB" id="5297981at2"/>
<protein>
    <submittedName>
        <fullName evidence="3">Conjugal transfer protein TraN</fullName>
    </submittedName>
</protein>
<reference evidence="4" key="1">
    <citation type="submission" date="2018-08" db="EMBL/GenBank/DDBJ databases">
        <authorList>
            <person name="Kim S.-J."/>
            <person name="Jung G.-Y."/>
        </authorList>
    </citation>
    <scope>NUCLEOTIDE SEQUENCE [LARGE SCALE GENOMIC DNA]</scope>
    <source>
        <strain evidence="4">GY_G</strain>
    </source>
</reference>
<dbReference type="Proteomes" id="UP000263833">
    <property type="component" value="Unassembled WGS sequence"/>
</dbReference>
<name>A0A371BIH8_9SPHN</name>
<dbReference type="AlphaFoldDB" id="A0A371BIH8"/>